<name>A0A7T8JZ44_CALRO</name>
<feature type="non-terminal residue" evidence="2">
    <location>
        <position position="187"/>
    </location>
</feature>
<dbReference type="EMBL" id="CP045898">
    <property type="protein sequence ID" value="QQP40572.1"/>
    <property type="molecule type" value="Genomic_DNA"/>
</dbReference>
<evidence type="ECO:0000313" key="3">
    <source>
        <dbReference type="Proteomes" id="UP000595437"/>
    </source>
</evidence>
<protein>
    <submittedName>
        <fullName evidence="2">Uncharacterized protein</fullName>
    </submittedName>
</protein>
<evidence type="ECO:0000313" key="2">
    <source>
        <dbReference type="EMBL" id="QQP40572.1"/>
    </source>
</evidence>
<dbReference type="AlphaFoldDB" id="A0A7T8JZ44"/>
<feature type="region of interest" description="Disordered" evidence="1">
    <location>
        <begin position="1"/>
        <end position="29"/>
    </location>
</feature>
<reference evidence="3" key="1">
    <citation type="submission" date="2021-01" db="EMBL/GenBank/DDBJ databases">
        <title>Caligus Genome Assembly.</title>
        <authorList>
            <person name="Gallardo-Escarate C."/>
        </authorList>
    </citation>
    <scope>NUCLEOTIDE SEQUENCE [LARGE SCALE GENOMIC DNA]</scope>
</reference>
<accession>A0A7T8JZ44</accession>
<gene>
    <name evidence="2" type="ORF">FKW44_014661</name>
</gene>
<organism evidence="2 3">
    <name type="scientific">Caligus rogercresseyi</name>
    <name type="common">Sea louse</name>
    <dbReference type="NCBI Taxonomy" id="217165"/>
    <lineage>
        <taxon>Eukaryota</taxon>
        <taxon>Metazoa</taxon>
        <taxon>Ecdysozoa</taxon>
        <taxon>Arthropoda</taxon>
        <taxon>Crustacea</taxon>
        <taxon>Multicrustacea</taxon>
        <taxon>Hexanauplia</taxon>
        <taxon>Copepoda</taxon>
        <taxon>Siphonostomatoida</taxon>
        <taxon>Caligidae</taxon>
        <taxon>Caligus</taxon>
    </lineage>
</organism>
<evidence type="ECO:0000256" key="1">
    <source>
        <dbReference type="SAM" id="MobiDB-lite"/>
    </source>
</evidence>
<proteinExistence type="predicted"/>
<dbReference type="OrthoDB" id="360653at2759"/>
<sequence length="187" mass="21376">MVINANIRKKKRKPFPSKKKLNPTTSSKPLTLKDTVTKWSGFYSQVSELNLTGSGTAQSLEVHESDFFRRLRDAQEENFSASFQEFARKVFQFSSNSNKKKKAQRTTDFSDCSQSLAIFLYNREHIYETLIQGLELNELSDLGSLYNVSVGFFGDACLTKEVRRYFDGFMKVFESSLSQRSDASVVQ</sequence>
<feature type="compositionally biased region" description="Basic residues" evidence="1">
    <location>
        <begin position="7"/>
        <end position="21"/>
    </location>
</feature>
<dbReference type="Proteomes" id="UP000595437">
    <property type="component" value="Chromosome 9"/>
</dbReference>
<keyword evidence="3" id="KW-1185">Reference proteome</keyword>